<name>A0A1F5EVP5_9BACT</name>
<evidence type="ECO:0008006" key="6">
    <source>
        <dbReference type="Google" id="ProtNLM"/>
    </source>
</evidence>
<evidence type="ECO:0000313" key="5">
    <source>
        <dbReference type="Proteomes" id="UP000177187"/>
    </source>
</evidence>
<keyword evidence="2 3" id="KW-0732">Signal</keyword>
<dbReference type="InterPro" id="IPR005632">
    <property type="entry name" value="Chaperone_Skp"/>
</dbReference>
<evidence type="ECO:0000313" key="4">
    <source>
        <dbReference type="EMBL" id="OGD71468.1"/>
    </source>
</evidence>
<reference evidence="4 5" key="1">
    <citation type="journal article" date="2016" name="Nat. Commun.">
        <title>Thousands of microbial genomes shed light on interconnected biogeochemical processes in an aquifer system.</title>
        <authorList>
            <person name="Anantharaman K."/>
            <person name="Brown C.T."/>
            <person name="Hug L.A."/>
            <person name="Sharon I."/>
            <person name="Castelle C.J."/>
            <person name="Probst A.J."/>
            <person name="Thomas B.C."/>
            <person name="Singh A."/>
            <person name="Wilkins M.J."/>
            <person name="Karaoz U."/>
            <person name="Brodie E.L."/>
            <person name="Williams K.H."/>
            <person name="Hubbard S.S."/>
            <person name="Banfield J.F."/>
        </authorList>
    </citation>
    <scope>NUCLEOTIDE SEQUENCE [LARGE SCALE GENOMIC DNA]</scope>
</reference>
<dbReference type="InterPro" id="IPR024930">
    <property type="entry name" value="Skp_dom_sf"/>
</dbReference>
<dbReference type="GO" id="GO:0051082">
    <property type="term" value="F:unfolded protein binding"/>
    <property type="evidence" value="ECO:0007669"/>
    <property type="project" value="InterPro"/>
</dbReference>
<evidence type="ECO:0000256" key="3">
    <source>
        <dbReference type="SAM" id="SignalP"/>
    </source>
</evidence>
<dbReference type="GO" id="GO:0005829">
    <property type="term" value="C:cytosol"/>
    <property type="evidence" value="ECO:0007669"/>
    <property type="project" value="TreeGrafter"/>
</dbReference>
<dbReference type="AlphaFoldDB" id="A0A1F5EVP5"/>
<dbReference type="STRING" id="1817816.A2Y64_07140"/>
<gene>
    <name evidence="4" type="ORF">A2Y64_07140</name>
</gene>
<comment type="caution">
    <text evidence="4">The sequence shown here is derived from an EMBL/GenBank/DDBJ whole genome shotgun (WGS) entry which is preliminary data.</text>
</comment>
<comment type="similarity">
    <text evidence="1">Belongs to the Skp family.</text>
</comment>
<dbReference type="Proteomes" id="UP000177187">
    <property type="component" value="Unassembled WGS sequence"/>
</dbReference>
<dbReference type="EMBL" id="MFAF01000150">
    <property type="protein sequence ID" value="OGD71468.1"/>
    <property type="molecule type" value="Genomic_DNA"/>
</dbReference>
<accession>A0A1F5EVP5</accession>
<evidence type="ECO:0000256" key="2">
    <source>
        <dbReference type="ARBA" id="ARBA00022729"/>
    </source>
</evidence>
<dbReference type="PANTHER" id="PTHR35089">
    <property type="entry name" value="CHAPERONE PROTEIN SKP"/>
    <property type="match status" value="1"/>
</dbReference>
<feature type="signal peptide" evidence="3">
    <location>
        <begin position="1"/>
        <end position="20"/>
    </location>
</feature>
<dbReference type="SUPFAM" id="SSF111384">
    <property type="entry name" value="OmpH-like"/>
    <property type="match status" value="1"/>
</dbReference>
<feature type="chain" id="PRO_5009518409" description="Molecular chaperone Skp" evidence="3">
    <location>
        <begin position="21"/>
        <end position="180"/>
    </location>
</feature>
<dbReference type="Gene3D" id="3.30.910.20">
    <property type="entry name" value="Skp domain"/>
    <property type="match status" value="1"/>
</dbReference>
<protein>
    <recommendedName>
        <fullName evidence="6">Molecular chaperone Skp</fullName>
    </recommendedName>
</protein>
<dbReference type="GO" id="GO:0050821">
    <property type="term" value="P:protein stabilization"/>
    <property type="evidence" value="ECO:0007669"/>
    <property type="project" value="TreeGrafter"/>
</dbReference>
<sequence>MKKILPLTLSLALFVSPIAAQDDGDDDEEKPLVIAYVDLQRVQDEWILFQDALKTLEEETRQKELEVQPRLDEYQQQIIELQKKLDTPLSDEKRAEINAEIEQIYTQASQLRDGAIKALQAREKQELDKLIEKIYAAIDQLGQTTEYDLILDMTALIYGKDTYDITDEIISVLNTAAGAE</sequence>
<dbReference type="Pfam" id="PF03938">
    <property type="entry name" value="OmpH"/>
    <property type="match status" value="1"/>
</dbReference>
<dbReference type="PANTHER" id="PTHR35089:SF1">
    <property type="entry name" value="CHAPERONE PROTEIN SKP"/>
    <property type="match status" value="1"/>
</dbReference>
<proteinExistence type="inferred from homology"/>
<dbReference type="SMART" id="SM00935">
    <property type="entry name" value="OmpH"/>
    <property type="match status" value="1"/>
</dbReference>
<organism evidence="4 5">
    <name type="scientific">Candidatus Coatesbacteria bacterium RBG_13_66_14</name>
    <dbReference type="NCBI Taxonomy" id="1817816"/>
    <lineage>
        <taxon>Bacteria</taxon>
        <taxon>Candidatus Coatesiibacteriota</taxon>
    </lineage>
</organism>
<evidence type="ECO:0000256" key="1">
    <source>
        <dbReference type="ARBA" id="ARBA00009091"/>
    </source>
</evidence>